<dbReference type="PRINTS" id="PR01438">
    <property type="entry name" value="UNVRSLSTRESS"/>
</dbReference>
<gene>
    <name evidence="3" type="ORF">B2G88_16670</name>
</gene>
<comment type="similarity">
    <text evidence="1">Belongs to the universal stress protein A family.</text>
</comment>
<dbReference type="EMBL" id="MWPH01000004">
    <property type="protein sequence ID" value="OVE83050.1"/>
    <property type="molecule type" value="Genomic_DNA"/>
</dbReference>
<dbReference type="Proteomes" id="UP000196084">
    <property type="component" value="Unassembled WGS sequence"/>
</dbReference>
<dbReference type="CDD" id="cd00293">
    <property type="entry name" value="USP-like"/>
    <property type="match status" value="1"/>
</dbReference>
<feature type="domain" description="UspA" evidence="2">
    <location>
        <begin position="1"/>
        <end position="148"/>
    </location>
</feature>
<dbReference type="AlphaFoldDB" id="A0A202E578"/>
<dbReference type="RefSeq" id="WP_087715449.1">
    <property type="nucleotide sequence ID" value="NZ_MWPH01000004.1"/>
</dbReference>
<comment type="caution">
    <text evidence="3">The sequence shown here is derived from an EMBL/GenBank/DDBJ whole genome shotgun (WGS) entry which is preliminary data.</text>
</comment>
<dbReference type="InterPro" id="IPR014729">
    <property type="entry name" value="Rossmann-like_a/b/a_fold"/>
</dbReference>
<reference evidence="3 4" key="1">
    <citation type="submission" date="2017-02" db="EMBL/GenBank/DDBJ databases">
        <title>Natronthermophilus aegyptiacus gen. nov.,sp. nov., an aerobic, extremely halophilic alkalithermophilic archaeon isolated from the athalassohaline Wadi An Natrun, Egypt.</title>
        <authorList>
            <person name="Zhao B."/>
        </authorList>
    </citation>
    <scope>NUCLEOTIDE SEQUENCE [LARGE SCALE GENOMIC DNA]</scope>
    <source>
        <strain evidence="3 4">CGMCC 1.3597</strain>
    </source>
</reference>
<evidence type="ECO:0000256" key="1">
    <source>
        <dbReference type="ARBA" id="ARBA00008791"/>
    </source>
</evidence>
<evidence type="ECO:0000313" key="3">
    <source>
        <dbReference type="EMBL" id="OVE83050.1"/>
    </source>
</evidence>
<proteinExistence type="inferred from homology"/>
<name>A0A202E578_9EURY</name>
<dbReference type="Pfam" id="PF00582">
    <property type="entry name" value="Usp"/>
    <property type="match status" value="1"/>
</dbReference>
<dbReference type="OrthoDB" id="105697at2157"/>
<protein>
    <submittedName>
        <fullName evidence="3">Universal stress protein UspA</fullName>
    </submittedName>
</protein>
<dbReference type="InterPro" id="IPR006015">
    <property type="entry name" value="Universal_stress_UspA"/>
</dbReference>
<organism evidence="3 4">
    <name type="scientific">Natronolimnobius baerhuensis</name>
    <dbReference type="NCBI Taxonomy" id="253108"/>
    <lineage>
        <taxon>Archaea</taxon>
        <taxon>Methanobacteriati</taxon>
        <taxon>Methanobacteriota</taxon>
        <taxon>Stenosarchaea group</taxon>
        <taxon>Halobacteria</taxon>
        <taxon>Halobacteriales</taxon>
        <taxon>Natrialbaceae</taxon>
        <taxon>Natronolimnobius</taxon>
    </lineage>
</organism>
<evidence type="ECO:0000313" key="4">
    <source>
        <dbReference type="Proteomes" id="UP000196084"/>
    </source>
</evidence>
<sequence>MAEHILVPVDGSPLSRRALEVACEEYSDGEISALHVIDPTEPGYSVYGADPELARAPRQGSNDWYSTGEEHAEELFAELEEVTTAETSVRTETVVGRPDREILSYAADNDIDQIIMGSHGRSDDSPLLLGATTEAVVFRSPVRVSVIR</sequence>
<dbReference type="PANTHER" id="PTHR46268">
    <property type="entry name" value="STRESS RESPONSE PROTEIN NHAX"/>
    <property type="match status" value="1"/>
</dbReference>
<dbReference type="PANTHER" id="PTHR46268:SF24">
    <property type="entry name" value="UNIVERSAL STRESS PROTEIN"/>
    <property type="match status" value="1"/>
</dbReference>
<keyword evidence="4" id="KW-1185">Reference proteome</keyword>
<accession>A0A202E578</accession>
<dbReference type="InterPro" id="IPR006016">
    <property type="entry name" value="UspA"/>
</dbReference>
<dbReference type="SUPFAM" id="SSF52402">
    <property type="entry name" value="Adenine nucleotide alpha hydrolases-like"/>
    <property type="match status" value="1"/>
</dbReference>
<evidence type="ECO:0000259" key="2">
    <source>
        <dbReference type="Pfam" id="PF00582"/>
    </source>
</evidence>
<dbReference type="Gene3D" id="3.40.50.620">
    <property type="entry name" value="HUPs"/>
    <property type="match status" value="1"/>
</dbReference>